<sequence>MAAVHLTGPRVAVAAKPAALGGLRLPTPSITVPSGRRARGLVVRAATVVSPKIGAQVVYSKYAGTELEFNDADHLILKEDDIIGILDGDDVKDLKPLNDRILIKIAEAEEQTAGGLLLTQATKDKPSVGTVVAVGPGPLGEDGSRTPLSITPGSNVMYTKYAGSEFKGQEGEYIVLRASDVMAVLS</sequence>
<dbReference type="InterPro" id="IPR020818">
    <property type="entry name" value="Chaperonin_GroES"/>
</dbReference>
<proteinExistence type="inferred from homology"/>
<dbReference type="FunFam" id="2.30.33.40:FF:000001">
    <property type="entry name" value="10 kDa chaperonin"/>
    <property type="match status" value="1"/>
</dbReference>
<dbReference type="GO" id="GO:0005524">
    <property type="term" value="F:ATP binding"/>
    <property type="evidence" value="ECO:0007669"/>
    <property type="project" value="InterPro"/>
</dbReference>
<dbReference type="PANTHER" id="PTHR10772">
    <property type="entry name" value="10 KDA HEAT SHOCK PROTEIN"/>
    <property type="match status" value="1"/>
</dbReference>
<name>A0A8T0W5N8_PANVG</name>
<keyword evidence="8" id="KW-1185">Reference proteome</keyword>
<dbReference type="GO" id="GO:0051087">
    <property type="term" value="F:protein-folding chaperone binding"/>
    <property type="evidence" value="ECO:0007669"/>
    <property type="project" value="TreeGrafter"/>
</dbReference>
<dbReference type="InterPro" id="IPR011032">
    <property type="entry name" value="GroES-like_sf"/>
</dbReference>
<dbReference type="EMBL" id="CM029039">
    <property type="protein sequence ID" value="KAG2643652.1"/>
    <property type="molecule type" value="Genomic_DNA"/>
</dbReference>
<dbReference type="Gene3D" id="2.30.33.40">
    <property type="entry name" value="GroES chaperonin"/>
    <property type="match status" value="2"/>
</dbReference>
<evidence type="ECO:0000256" key="2">
    <source>
        <dbReference type="ARBA" id="ARBA00023186"/>
    </source>
</evidence>
<dbReference type="InterPro" id="IPR037124">
    <property type="entry name" value="Chaperonin_GroES_sf"/>
</dbReference>
<evidence type="ECO:0000313" key="8">
    <source>
        <dbReference type="Proteomes" id="UP000823388"/>
    </source>
</evidence>
<keyword evidence="2 6" id="KW-0143">Chaperone</keyword>
<dbReference type="SMART" id="SM00883">
    <property type="entry name" value="Cpn10"/>
    <property type="match status" value="2"/>
</dbReference>
<evidence type="ECO:0000256" key="4">
    <source>
        <dbReference type="ARBA" id="ARBA00073031"/>
    </source>
</evidence>
<dbReference type="HAMAP" id="MF_00580">
    <property type="entry name" value="CH10"/>
    <property type="match status" value="1"/>
</dbReference>
<dbReference type="AlphaFoldDB" id="A0A8T0W5N8"/>
<dbReference type="InterPro" id="IPR018369">
    <property type="entry name" value="Chaprnonin_Cpn10_CS"/>
</dbReference>
<gene>
    <name evidence="7" type="ORF">PVAP13_2KG347828</name>
</gene>
<dbReference type="GO" id="GO:0044183">
    <property type="term" value="F:protein folding chaperone"/>
    <property type="evidence" value="ECO:0007669"/>
    <property type="project" value="InterPro"/>
</dbReference>
<evidence type="ECO:0000256" key="1">
    <source>
        <dbReference type="ARBA" id="ARBA00006975"/>
    </source>
</evidence>
<comment type="similarity">
    <text evidence="1 6">Belongs to the GroES chaperonin family.</text>
</comment>
<comment type="caution">
    <text evidence="7">The sequence shown here is derived from an EMBL/GenBank/DDBJ whole genome shotgun (WGS) entry which is preliminary data.</text>
</comment>
<evidence type="ECO:0000256" key="6">
    <source>
        <dbReference type="RuleBase" id="RU003479"/>
    </source>
</evidence>
<evidence type="ECO:0000256" key="5">
    <source>
        <dbReference type="ARBA" id="ARBA00079398"/>
    </source>
</evidence>
<evidence type="ECO:0000256" key="3">
    <source>
        <dbReference type="ARBA" id="ARBA00031971"/>
    </source>
</evidence>
<dbReference type="Pfam" id="PF00166">
    <property type="entry name" value="Cpn10"/>
    <property type="match status" value="2"/>
</dbReference>
<dbReference type="GO" id="GO:0046872">
    <property type="term" value="F:metal ion binding"/>
    <property type="evidence" value="ECO:0007669"/>
    <property type="project" value="TreeGrafter"/>
</dbReference>
<accession>A0A8T0W5N8</accession>
<reference evidence="7" key="1">
    <citation type="submission" date="2020-05" db="EMBL/GenBank/DDBJ databases">
        <title>WGS assembly of Panicum virgatum.</title>
        <authorList>
            <person name="Lovell J.T."/>
            <person name="Jenkins J."/>
            <person name="Shu S."/>
            <person name="Juenger T.E."/>
            <person name="Schmutz J."/>
        </authorList>
    </citation>
    <scope>NUCLEOTIDE SEQUENCE</scope>
    <source>
        <strain evidence="7">AP13</strain>
    </source>
</reference>
<dbReference type="PROSITE" id="PS00681">
    <property type="entry name" value="CHAPERONINS_CPN10"/>
    <property type="match status" value="1"/>
</dbReference>
<dbReference type="SUPFAM" id="SSF50129">
    <property type="entry name" value="GroES-like"/>
    <property type="match status" value="2"/>
</dbReference>
<dbReference type="PRINTS" id="PR00297">
    <property type="entry name" value="CHAPERONIN10"/>
</dbReference>
<protein>
    <recommendedName>
        <fullName evidence="4">20 kDa chaperonin, chloroplastic</fullName>
    </recommendedName>
    <alternativeName>
        <fullName evidence="3">Chaperonin 10</fullName>
    </alternativeName>
    <alternativeName>
        <fullName evidence="5">Protein Cpn21</fullName>
    </alternativeName>
</protein>
<evidence type="ECO:0000313" key="7">
    <source>
        <dbReference type="EMBL" id="KAG2643652.1"/>
    </source>
</evidence>
<dbReference type="PANTHER" id="PTHR10772:SF66">
    <property type="entry name" value="CHAPERONIN"/>
    <property type="match status" value="1"/>
</dbReference>
<organism evidence="7 8">
    <name type="scientific">Panicum virgatum</name>
    <name type="common">Blackwell switchgrass</name>
    <dbReference type="NCBI Taxonomy" id="38727"/>
    <lineage>
        <taxon>Eukaryota</taxon>
        <taxon>Viridiplantae</taxon>
        <taxon>Streptophyta</taxon>
        <taxon>Embryophyta</taxon>
        <taxon>Tracheophyta</taxon>
        <taxon>Spermatophyta</taxon>
        <taxon>Magnoliopsida</taxon>
        <taxon>Liliopsida</taxon>
        <taxon>Poales</taxon>
        <taxon>Poaceae</taxon>
        <taxon>PACMAD clade</taxon>
        <taxon>Panicoideae</taxon>
        <taxon>Panicodae</taxon>
        <taxon>Paniceae</taxon>
        <taxon>Panicinae</taxon>
        <taxon>Panicum</taxon>
        <taxon>Panicum sect. Hiantes</taxon>
    </lineage>
</organism>
<dbReference type="NCBIfam" id="NF001531">
    <property type="entry name" value="PRK00364.2-2"/>
    <property type="match status" value="1"/>
</dbReference>
<dbReference type="Proteomes" id="UP000823388">
    <property type="component" value="Chromosome 2K"/>
</dbReference>
<dbReference type="GO" id="GO:0051082">
    <property type="term" value="F:unfolded protein binding"/>
    <property type="evidence" value="ECO:0007669"/>
    <property type="project" value="TreeGrafter"/>
</dbReference>
<dbReference type="CDD" id="cd00320">
    <property type="entry name" value="cpn10"/>
    <property type="match status" value="2"/>
</dbReference>